<dbReference type="Proteomes" id="UP000326287">
    <property type="component" value="Chromosome"/>
</dbReference>
<gene>
    <name evidence="2" type="ORF">EY643_15370</name>
</gene>
<dbReference type="RefSeq" id="WP_153240062.1">
    <property type="nucleotide sequence ID" value="NZ_CP036422.1"/>
</dbReference>
<dbReference type="EMBL" id="CP036422">
    <property type="protein sequence ID" value="QFU76920.1"/>
    <property type="molecule type" value="Genomic_DNA"/>
</dbReference>
<evidence type="ECO:0000313" key="3">
    <source>
        <dbReference type="Proteomes" id="UP000326287"/>
    </source>
</evidence>
<dbReference type="AlphaFoldDB" id="A0A5P9NM70"/>
<organism evidence="2 3">
    <name type="scientific">Halioglobus maricola</name>
    <dbReference type="NCBI Taxonomy" id="2601894"/>
    <lineage>
        <taxon>Bacteria</taxon>
        <taxon>Pseudomonadati</taxon>
        <taxon>Pseudomonadota</taxon>
        <taxon>Gammaproteobacteria</taxon>
        <taxon>Cellvibrionales</taxon>
        <taxon>Halieaceae</taxon>
        <taxon>Halioglobus</taxon>
    </lineage>
</organism>
<accession>A0A5P9NM70</accession>
<keyword evidence="3" id="KW-1185">Reference proteome</keyword>
<sequence length="110" mass="12514">MRYSPVLLVAFALFANAQTTTTSRADYCTSISSYAERIMLARQAGQPKESQLQSLALYFTQESEQAAAAELIDEAWKGKQASTERRQQIKTNRFRENVEEDCLKNKIFPN</sequence>
<evidence type="ECO:0000256" key="1">
    <source>
        <dbReference type="SAM" id="SignalP"/>
    </source>
</evidence>
<feature type="chain" id="PRO_5025035637" evidence="1">
    <location>
        <begin position="18"/>
        <end position="110"/>
    </location>
</feature>
<name>A0A5P9NM70_9GAMM</name>
<protein>
    <submittedName>
        <fullName evidence="2">Uncharacterized protein</fullName>
    </submittedName>
</protein>
<reference evidence="2 3" key="1">
    <citation type="submission" date="2019-02" db="EMBL/GenBank/DDBJ databases">
        <authorList>
            <person name="Li S.-H."/>
        </authorList>
    </citation>
    <scope>NUCLEOTIDE SEQUENCE [LARGE SCALE GENOMIC DNA]</scope>
    <source>
        <strain evidence="2 3">IMCC14385</strain>
    </source>
</reference>
<dbReference type="KEGG" id="halc:EY643_15370"/>
<dbReference type="OrthoDB" id="5746281at2"/>
<feature type="signal peptide" evidence="1">
    <location>
        <begin position="1"/>
        <end position="17"/>
    </location>
</feature>
<evidence type="ECO:0000313" key="2">
    <source>
        <dbReference type="EMBL" id="QFU76920.1"/>
    </source>
</evidence>
<proteinExistence type="predicted"/>
<keyword evidence="1" id="KW-0732">Signal</keyword>